<name>A0A6A6UHB7_9PEZI</name>
<gene>
    <name evidence="2" type="ORF">BT63DRAFT_439343</name>
</gene>
<evidence type="ECO:0000313" key="3">
    <source>
        <dbReference type="Proteomes" id="UP000799302"/>
    </source>
</evidence>
<evidence type="ECO:0000256" key="1">
    <source>
        <dbReference type="SAM" id="Phobius"/>
    </source>
</evidence>
<feature type="transmembrane region" description="Helical" evidence="1">
    <location>
        <begin position="28"/>
        <end position="44"/>
    </location>
</feature>
<organism evidence="2 3">
    <name type="scientific">Microthyrium microscopicum</name>
    <dbReference type="NCBI Taxonomy" id="703497"/>
    <lineage>
        <taxon>Eukaryota</taxon>
        <taxon>Fungi</taxon>
        <taxon>Dikarya</taxon>
        <taxon>Ascomycota</taxon>
        <taxon>Pezizomycotina</taxon>
        <taxon>Dothideomycetes</taxon>
        <taxon>Dothideomycetes incertae sedis</taxon>
        <taxon>Microthyriales</taxon>
        <taxon>Microthyriaceae</taxon>
        <taxon>Microthyrium</taxon>
    </lineage>
</organism>
<reference evidence="2" key="1">
    <citation type="journal article" date="2020" name="Stud. Mycol.">
        <title>101 Dothideomycetes genomes: a test case for predicting lifestyles and emergence of pathogens.</title>
        <authorList>
            <person name="Haridas S."/>
            <person name="Albert R."/>
            <person name="Binder M."/>
            <person name="Bloem J."/>
            <person name="Labutti K."/>
            <person name="Salamov A."/>
            <person name="Andreopoulos B."/>
            <person name="Baker S."/>
            <person name="Barry K."/>
            <person name="Bills G."/>
            <person name="Bluhm B."/>
            <person name="Cannon C."/>
            <person name="Castanera R."/>
            <person name="Culley D."/>
            <person name="Daum C."/>
            <person name="Ezra D."/>
            <person name="Gonzalez J."/>
            <person name="Henrissat B."/>
            <person name="Kuo A."/>
            <person name="Liang C."/>
            <person name="Lipzen A."/>
            <person name="Lutzoni F."/>
            <person name="Magnuson J."/>
            <person name="Mondo S."/>
            <person name="Nolan M."/>
            <person name="Ohm R."/>
            <person name="Pangilinan J."/>
            <person name="Park H.-J."/>
            <person name="Ramirez L."/>
            <person name="Alfaro M."/>
            <person name="Sun H."/>
            <person name="Tritt A."/>
            <person name="Yoshinaga Y."/>
            <person name="Zwiers L.-H."/>
            <person name="Turgeon B."/>
            <person name="Goodwin S."/>
            <person name="Spatafora J."/>
            <person name="Crous P."/>
            <person name="Grigoriev I."/>
        </authorList>
    </citation>
    <scope>NUCLEOTIDE SEQUENCE</scope>
    <source>
        <strain evidence="2">CBS 115976</strain>
    </source>
</reference>
<dbReference type="AlphaFoldDB" id="A0A6A6UHB7"/>
<dbReference type="Proteomes" id="UP000799302">
    <property type="component" value="Unassembled WGS sequence"/>
</dbReference>
<feature type="transmembrane region" description="Helical" evidence="1">
    <location>
        <begin position="51"/>
        <end position="76"/>
    </location>
</feature>
<keyword evidence="1" id="KW-1133">Transmembrane helix</keyword>
<sequence length="406" mass="44086">MATTNEQPASSSSDFQGEPPSPYYYEDPTLVSLVAILLALAVLFEKSLQDFFGGVILSFFFPGAMMVSKTWLVWFLTYQSLKSHIDPRFVGLWENCCRLSSIALTSHAEKVKSAKDGEELVALRSYISRLERSHPQLFQPETTFNYHVPGSRLQLLAMIEEEKARRQRSDLISLDWKQQHGILAQAFEEYKQEAEARIARDSDIITASQSEAASLRESNSTLQHRCVNLRAGKDRVEYLALGLRSEKTQLLGIIKELEKKREVVDEVMGDTTEFVPSPAASEAKAASAVSSVPSPMPASVPAPETAPVAAPLVPPTVMPLAEPEVAPESAASAETVQFVGGSSFTFVPHASPGATSVVAVQSSASTATGTAAPVVLDAYGSVTGRDLSLFGRSRRRPRGAAAKRRN</sequence>
<proteinExistence type="predicted"/>
<dbReference type="EMBL" id="MU004234">
    <property type="protein sequence ID" value="KAF2670274.1"/>
    <property type="molecule type" value="Genomic_DNA"/>
</dbReference>
<protein>
    <submittedName>
        <fullName evidence="2">Uncharacterized protein</fullName>
    </submittedName>
</protein>
<accession>A0A6A6UHB7</accession>
<evidence type="ECO:0000313" key="2">
    <source>
        <dbReference type="EMBL" id="KAF2670274.1"/>
    </source>
</evidence>
<keyword evidence="3" id="KW-1185">Reference proteome</keyword>
<keyword evidence="1" id="KW-0812">Transmembrane</keyword>
<keyword evidence="1" id="KW-0472">Membrane</keyword>